<dbReference type="PRINTS" id="PR00081">
    <property type="entry name" value="GDHRDH"/>
</dbReference>
<dbReference type="InterPro" id="IPR057326">
    <property type="entry name" value="KR_dom"/>
</dbReference>
<protein>
    <submittedName>
        <fullName evidence="3">Dehydrogenase/reductase SDR family member 7-like</fullName>
    </submittedName>
</protein>
<name>A0A2P2I018_9CRUS</name>
<evidence type="ECO:0000313" key="3">
    <source>
        <dbReference type="EMBL" id="LAB67377.1"/>
    </source>
</evidence>
<dbReference type="GO" id="GO:0016491">
    <property type="term" value="F:oxidoreductase activity"/>
    <property type="evidence" value="ECO:0007669"/>
    <property type="project" value="UniProtKB-KW"/>
</dbReference>
<dbReference type="EMBL" id="IACF01001688">
    <property type="protein sequence ID" value="LAB67377.1"/>
    <property type="molecule type" value="mRNA"/>
</dbReference>
<keyword evidence="1" id="KW-0560">Oxidoreductase</keyword>
<proteinExistence type="evidence at transcript level"/>
<dbReference type="PANTHER" id="PTHR44269:SF1">
    <property type="entry name" value="DEHYDROGENASE_REDUCTASE SDR FAMILY MEMBER 7"/>
    <property type="match status" value="1"/>
</dbReference>
<sequence>MLLLLGATAAAASAVCYLISIKAALMFILTALIIKQVTVADADLVLYLLDKSPLKFERRMQGKVVWITGSSRGIGAALAIRLAKAGAKLALSARDEEQLQQVKQLCIEAGSAPEDVLVVPLDMTQHSQHEAALKTITQHFTQVSVLVSNAGRTQRGHWDAIDVAVDRELFELNVFSLIVLARLVNKHFTKNGGGHHVVMSSTAGKFGAPMSASYTGSKHALHGYFECLRIECAVDNIDVTMLCPGPVETTLLQYCFTEQLDQAPAVVRSGRRMSAERCAQLCSVAMSCKLPEVWVCEQPILAIQYTLHYFPSLPHLLIKSLGVGFIMKLRDGRSAGVPPPAAKH</sequence>
<evidence type="ECO:0000256" key="1">
    <source>
        <dbReference type="ARBA" id="ARBA00023002"/>
    </source>
</evidence>
<dbReference type="InterPro" id="IPR053011">
    <property type="entry name" value="SDR_family_member_7"/>
</dbReference>
<dbReference type="PANTHER" id="PTHR44269">
    <property type="entry name" value="DEHYDROGENASE/REDUCTASE SDR FAMILY MEMBER 7-RELATED"/>
    <property type="match status" value="1"/>
</dbReference>
<dbReference type="PROSITE" id="PS00061">
    <property type="entry name" value="ADH_SHORT"/>
    <property type="match status" value="1"/>
</dbReference>
<dbReference type="SUPFAM" id="SSF51735">
    <property type="entry name" value="NAD(P)-binding Rossmann-fold domains"/>
    <property type="match status" value="1"/>
</dbReference>
<dbReference type="InterPro" id="IPR036291">
    <property type="entry name" value="NAD(P)-bd_dom_sf"/>
</dbReference>
<feature type="domain" description="Ketoreductase" evidence="2">
    <location>
        <begin position="63"/>
        <end position="240"/>
    </location>
</feature>
<dbReference type="GO" id="GO:0006629">
    <property type="term" value="P:lipid metabolic process"/>
    <property type="evidence" value="ECO:0007669"/>
    <property type="project" value="UniProtKB-ARBA"/>
</dbReference>
<dbReference type="InterPro" id="IPR002347">
    <property type="entry name" value="SDR_fam"/>
</dbReference>
<dbReference type="Pfam" id="PF00106">
    <property type="entry name" value="adh_short"/>
    <property type="match status" value="1"/>
</dbReference>
<dbReference type="InterPro" id="IPR020904">
    <property type="entry name" value="Sc_DH/Rdtase_CS"/>
</dbReference>
<reference evidence="3" key="1">
    <citation type="journal article" date="2018" name="Biosci. Biotechnol. Biochem.">
        <title>Polysaccharide hydrolase of the hadal zone amphipods Hirondellea gigas.</title>
        <authorList>
            <person name="Kobayashi H."/>
            <person name="Nagahama T."/>
            <person name="Arai W."/>
            <person name="Sasagawa Y."/>
            <person name="Umeda M."/>
            <person name="Hayashi T."/>
            <person name="Nikaido I."/>
            <person name="Watanabe H."/>
            <person name="Oguri K."/>
            <person name="Kitazato H."/>
            <person name="Fujioka K."/>
            <person name="Kido Y."/>
            <person name="Takami H."/>
        </authorList>
    </citation>
    <scope>NUCLEOTIDE SEQUENCE</scope>
    <source>
        <tissue evidence="3">Whole body</tissue>
    </source>
</reference>
<accession>A0A2P2I018</accession>
<dbReference type="Gene3D" id="3.40.50.720">
    <property type="entry name" value="NAD(P)-binding Rossmann-like Domain"/>
    <property type="match status" value="1"/>
</dbReference>
<dbReference type="AlphaFoldDB" id="A0A2P2I018"/>
<organism evidence="3">
    <name type="scientific">Hirondellea gigas</name>
    <dbReference type="NCBI Taxonomy" id="1518452"/>
    <lineage>
        <taxon>Eukaryota</taxon>
        <taxon>Metazoa</taxon>
        <taxon>Ecdysozoa</taxon>
        <taxon>Arthropoda</taxon>
        <taxon>Crustacea</taxon>
        <taxon>Multicrustacea</taxon>
        <taxon>Malacostraca</taxon>
        <taxon>Eumalacostraca</taxon>
        <taxon>Peracarida</taxon>
        <taxon>Amphipoda</taxon>
        <taxon>Amphilochidea</taxon>
        <taxon>Lysianassida</taxon>
        <taxon>Lysianassidira</taxon>
        <taxon>Lysianassoidea</taxon>
        <taxon>Lysianassidae</taxon>
        <taxon>Hirondellea</taxon>
    </lineage>
</organism>
<evidence type="ECO:0000259" key="2">
    <source>
        <dbReference type="SMART" id="SM00822"/>
    </source>
</evidence>
<dbReference type="SMART" id="SM00822">
    <property type="entry name" value="PKS_KR"/>
    <property type="match status" value="1"/>
</dbReference>